<dbReference type="InterPro" id="IPR032007">
    <property type="entry name" value="DUF4791"/>
</dbReference>
<accession>A0ABN7PFH2</accession>
<keyword evidence="1" id="KW-0472">Membrane</keyword>
<feature type="transmembrane region" description="Helical" evidence="1">
    <location>
        <begin position="150"/>
        <end position="171"/>
    </location>
</feature>
<feature type="transmembrane region" description="Helical" evidence="1">
    <location>
        <begin position="36"/>
        <end position="54"/>
    </location>
</feature>
<feature type="transmembrane region" description="Helical" evidence="1">
    <location>
        <begin position="75"/>
        <end position="94"/>
    </location>
</feature>
<feature type="transmembrane region" description="Helical" evidence="1">
    <location>
        <begin position="100"/>
        <end position="119"/>
    </location>
</feature>
<name>A0ABN7PFH2_TIMPD</name>
<keyword evidence="3" id="KW-1185">Reference proteome</keyword>
<keyword evidence="1" id="KW-1133">Transmembrane helix</keyword>
<gene>
    <name evidence="2" type="ORF">TPAB3V08_LOCUS13460</name>
</gene>
<comment type="caution">
    <text evidence="2">The sequence shown here is derived from an EMBL/GenBank/DDBJ whole genome shotgun (WGS) entry which is preliminary data.</text>
</comment>
<keyword evidence="1" id="KW-0812">Transmembrane</keyword>
<dbReference type="Pfam" id="PF16039">
    <property type="entry name" value="DUF4791"/>
    <property type="match status" value="1"/>
</dbReference>
<organism evidence="2 3">
    <name type="scientific">Timema podura</name>
    <name type="common">Walking stick</name>
    <dbReference type="NCBI Taxonomy" id="61482"/>
    <lineage>
        <taxon>Eukaryota</taxon>
        <taxon>Metazoa</taxon>
        <taxon>Ecdysozoa</taxon>
        <taxon>Arthropoda</taxon>
        <taxon>Hexapoda</taxon>
        <taxon>Insecta</taxon>
        <taxon>Pterygota</taxon>
        <taxon>Neoptera</taxon>
        <taxon>Polyneoptera</taxon>
        <taxon>Phasmatodea</taxon>
        <taxon>Timematodea</taxon>
        <taxon>Timematoidea</taxon>
        <taxon>Timematidae</taxon>
        <taxon>Timema</taxon>
    </lineage>
</organism>
<dbReference type="Proteomes" id="UP001153148">
    <property type="component" value="Unassembled WGS sequence"/>
</dbReference>
<protein>
    <submittedName>
        <fullName evidence="2">Uncharacterized protein</fullName>
    </submittedName>
</protein>
<sequence>MSSSTRYSTALAHLFSAGASVWAFRALRNNPYYRSTWAYGTLGLFFVNSTVGVLRYGISNPEYGDKVAKVSRKTLLVGLVCGLPCIAAELYLYYGYRRDVAFAHLGSTLIPVAVQLLMGSNSARNSVDWVTAGNLLSIFVVTFLESNYYGLAMTACYTVNYFLITTVGYLFEHVPALDLFQYGLCFFHYFIVKSLDN</sequence>
<evidence type="ECO:0000313" key="3">
    <source>
        <dbReference type="Proteomes" id="UP001153148"/>
    </source>
</evidence>
<reference evidence="2" key="1">
    <citation type="submission" date="2021-03" db="EMBL/GenBank/DDBJ databases">
        <authorList>
            <person name="Tran Van P."/>
        </authorList>
    </citation>
    <scope>NUCLEOTIDE SEQUENCE</scope>
</reference>
<evidence type="ECO:0000313" key="2">
    <source>
        <dbReference type="EMBL" id="CAG2066517.1"/>
    </source>
</evidence>
<dbReference type="EMBL" id="CAJPIN010055223">
    <property type="protein sequence ID" value="CAG2066517.1"/>
    <property type="molecule type" value="Genomic_DNA"/>
</dbReference>
<proteinExistence type="predicted"/>
<feature type="transmembrane region" description="Helical" evidence="1">
    <location>
        <begin position="126"/>
        <end position="144"/>
    </location>
</feature>
<evidence type="ECO:0000256" key="1">
    <source>
        <dbReference type="SAM" id="Phobius"/>
    </source>
</evidence>